<keyword evidence="1" id="KW-0489">Methyltransferase</keyword>
<dbReference type="GO" id="GO:0032259">
    <property type="term" value="P:methylation"/>
    <property type="evidence" value="ECO:0007669"/>
    <property type="project" value="UniProtKB-KW"/>
</dbReference>
<name>A0ABV7FYN9_9PROT</name>
<protein>
    <submittedName>
        <fullName evidence="1">Methyltransferase domain-containing protein</fullName>
    </submittedName>
</protein>
<evidence type="ECO:0000313" key="2">
    <source>
        <dbReference type="Proteomes" id="UP001595593"/>
    </source>
</evidence>
<organism evidence="1 2">
    <name type="scientific">Teichococcus globiformis</name>
    <dbReference type="NCBI Taxonomy" id="2307229"/>
    <lineage>
        <taxon>Bacteria</taxon>
        <taxon>Pseudomonadati</taxon>
        <taxon>Pseudomonadota</taxon>
        <taxon>Alphaproteobacteria</taxon>
        <taxon>Acetobacterales</taxon>
        <taxon>Roseomonadaceae</taxon>
        <taxon>Roseomonas</taxon>
    </lineage>
</organism>
<reference evidence="2" key="1">
    <citation type="journal article" date="2019" name="Int. J. Syst. Evol. Microbiol.">
        <title>The Global Catalogue of Microorganisms (GCM) 10K type strain sequencing project: providing services to taxonomists for standard genome sequencing and annotation.</title>
        <authorList>
            <consortium name="The Broad Institute Genomics Platform"/>
            <consortium name="The Broad Institute Genome Sequencing Center for Infectious Disease"/>
            <person name="Wu L."/>
            <person name="Ma J."/>
        </authorList>
    </citation>
    <scope>NUCLEOTIDE SEQUENCE [LARGE SCALE GENOMIC DNA]</scope>
    <source>
        <strain evidence="2">KCTC 52094</strain>
    </source>
</reference>
<dbReference type="RefSeq" id="WP_379594933.1">
    <property type="nucleotide sequence ID" value="NZ_JBHRTN010000007.1"/>
</dbReference>
<accession>A0ABV7FYN9</accession>
<comment type="caution">
    <text evidence="1">The sequence shown here is derived from an EMBL/GenBank/DDBJ whole genome shotgun (WGS) entry which is preliminary data.</text>
</comment>
<sequence length="348" mass="37652">MPRSAILGRLRHAASIALGRHLWRPPAQSSRAGHPAEDGFLCVIDRFSLAQGRLRLAGWTHHPGKTLARMTLRLPGGAAHPVAATGLPSPDLVPRLGAGAGRARFDETLSLSGSVGEVADAVLMLRFADGSERGVTGLGAAEDDPAKALTPRFAAMLKEQGPGQLLEVGSRARSGNVNRHLVPEGWGYTGMDVLAGPNVDVVGDAHRLSTLFPERRFDGVMAFSVLEHILMPWRFAVELNKVMNLGGVALFTTHQSWPMHDQPWDFWRYSNTSWAALFNHATGFEVVAAGLGERVFLTAERLHPVTAFTDTDLHSGWGMSAVLIRKTGETALEWPVEPEDVIQSSYPA</sequence>
<dbReference type="EMBL" id="JBHRTN010000007">
    <property type="protein sequence ID" value="MFC3124509.1"/>
    <property type="molecule type" value="Genomic_DNA"/>
</dbReference>
<evidence type="ECO:0000313" key="1">
    <source>
        <dbReference type="EMBL" id="MFC3124509.1"/>
    </source>
</evidence>
<dbReference type="InterPro" id="IPR029063">
    <property type="entry name" value="SAM-dependent_MTases_sf"/>
</dbReference>
<dbReference type="GO" id="GO:0008168">
    <property type="term" value="F:methyltransferase activity"/>
    <property type="evidence" value="ECO:0007669"/>
    <property type="project" value="UniProtKB-KW"/>
</dbReference>
<keyword evidence="1" id="KW-0808">Transferase</keyword>
<dbReference type="SUPFAM" id="SSF53335">
    <property type="entry name" value="S-adenosyl-L-methionine-dependent methyltransferases"/>
    <property type="match status" value="1"/>
</dbReference>
<gene>
    <name evidence="1" type="ORF">ACFOD4_05490</name>
</gene>
<dbReference type="Pfam" id="PF13489">
    <property type="entry name" value="Methyltransf_23"/>
    <property type="match status" value="1"/>
</dbReference>
<keyword evidence="2" id="KW-1185">Reference proteome</keyword>
<dbReference type="Gene3D" id="3.40.50.150">
    <property type="entry name" value="Vaccinia Virus protein VP39"/>
    <property type="match status" value="1"/>
</dbReference>
<proteinExistence type="predicted"/>
<dbReference type="Proteomes" id="UP001595593">
    <property type="component" value="Unassembled WGS sequence"/>
</dbReference>